<name>A0A934U6U2_9NOCA</name>
<organism evidence="2 3">
    <name type="scientific">Antrihabitans stalagmiti</name>
    <dbReference type="NCBI Taxonomy" id="2799499"/>
    <lineage>
        <taxon>Bacteria</taxon>
        <taxon>Bacillati</taxon>
        <taxon>Actinomycetota</taxon>
        <taxon>Actinomycetes</taxon>
        <taxon>Mycobacteriales</taxon>
        <taxon>Nocardiaceae</taxon>
        <taxon>Antrihabitans</taxon>
    </lineage>
</organism>
<evidence type="ECO:0000313" key="2">
    <source>
        <dbReference type="EMBL" id="MBJ8342812.1"/>
    </source>
</evidence>
<dbReference type="AlphaFoldDB" id="A0A934U6U2"/>
<dbReference type="InterPro" id="IPR011604">
    <property type="entry name" value="PDDEXK-like_dom_sf"/>
</dbReference>
<comment type="caution">
    <text evidence="2">The sequence shown here is derived from an EMBL/GenBank/DDBJ whole genome shotgun (WGS) entry which is preliminary data.</text>
</comment>
<protein>
    <submittedName>
        <fullName evidence="2">PD-(D/E)XK nuclease-like domain-containing protein</fullName>
    </submittedName>
</protein>
<feature type="domain" description="Putative exodeoxyribonuclease 8 PDDEXK-like" evidence="1">
    <location>
        <begin position="25"/>
        <end position="233"/>
    </location>
</feature>
<gene>
    <name evidence="2" type="ORF">JGU71_28370</name>
</gene>
<evidence type="ECO:0000313" key="3">
    <source>
        <dbReference type="Proteomes" id="UP000655868"/>
    </source>
</evidence>
<dbReference type="Pfam" id="PF12684">
    <property type="entry name" value="DUF3799"/>
    <property type="match status" value="1"/>
</dbReference>
<sequence length="255" mass="28703">MSLSSSGARRLIEASPRKFRFEQDNPPAPKKAFEYGHAAHALVLGVGAPLVEIPFDEWRTKESKELVAAARAAGATPLKPVEFAKVHAMAAELQKSPIAQRLFAKGVAEQSIWWDDPYTGVRLRARFDWRTLIGGRLVLVDYKSTIDAAPDEFAHSANKWGYYCQHAFYRDGAQQLGLDDDPGFIFIAQEKEPPYEVTAHQYGPDDIAFGHELNQRAIRTFADCMSSGVWPTYPPIIHDMRVSKWTRIKHEESFA</sequence>
<reference evidence="2" key="1">
    <citation type="submission" date="2020-12" db="EMBL/GenBank/DDBJ databases">
        <title>Antrihabitans popcorni sp. nov. and Antrihabitans auranticaus sp. nov., isolated from a larva cave.</title>
        <authorList>
            <person name="Lee S.D."/>
            <person name="Kim I.S."/>
        </authorList>
    </citation>
    <scope>NUCLEOTIDE SEQUENCE</scope>
    <source>
        <strain evidence="2">YC3-6</strain>
    </source>
</reference>
<keyword evidence="3" id="KW-1185">Reference proteome</keyword>
<proteinExistence type="predicted"/>
<evidence type="ECO:0000259" key="1">
    <source>
        <dbReference type="Pfam" id="PF12684"/>
    </source>
</evidence>
<accession>A0A934U6U2</accession>
<dbReference type="Gene3D" id="3.90.320.10">
    <property type="match status" value="1"/>
</dbReference>
<dbReference type="InterPro" id="IPR024432">
    <property type="entry name" value="Put_RecE_PDDEXK-like_dom"/>
</dbReference>
<dbReference type="EMBL" id="JAEMNV010000014">
    <property type="protein sequence ID" value="MBJ8342812.1"/>
    <property type="molecule type" value="Genomic_DNA"/>
</dbReference>
<dbReference type="Proteomes" id="UP000655868">
    <property type="component" value="Unassembled WGS sequence"/>
</dbReference>